<keyword evidence="3" id="KW-0229">DNA integration</keyword>
<dbReference type="Gene3D" id="1.10.443.10">
    <property type="entry name" value="Intergrase catalytic core"/>
    <property type="match status" value="1"/>
</dbReference>
<evidence type="ECO:0000256" key="1">
    <source>
        <dbReference type="ARBA" id="ARBA00003283"/>
    </source>
</evidence>
<dbReference type="PANTHER" id="PTHR30349:SF41">
    <property type="entry name" value="INTEGRASE_RECOMBINASE PROTEIN MJ0367-RELATED"/>
    <property type="match status" value="1"/>
</dbReference>
<comment type="function">
    <text evidence="1">Site-specific tyrosine recombinase, which acts by catalyzing the cutting and rejoining of the recombining DNA molecules.</text>
</comment>
<evidence type="ECO:0000256" key="3">
    <source>
        <dbReference type="ARBA" id="ARBA00022908"/>
    </source>
</evidence>
<dbReference type="InterPro" id="IPR002104">
    <property type="entry name" value="Integrase_catalytic"/>
</dbReference>
<dbReference type="Pfam" id="PF13495">
    <property type="entry name" value="Phage_int_SAM_4"/>
    <property type="match status" value="1"/>
</dbReference>
<dbReference type="InterPro" id="IPR013762">
    <property type="entry name" value="Integrase-like_cat_sf"/>
</dbReference>
<dbReference type="InterPro" id="IPR004107">
    <property type="entry name" value="Integrase_SAM-like_N"/>
</dbReference>
<dbReference type="InterPro" id="IPR050090">
    <property type="entry name" value="Tyrosine_recombinase_XerCD"/>
</dbReference>
<dbReference type="Proteomes" id="UP000037392">
    <property type="component" value="Unassembled WGS sequence"/>
</dbReference>
<comment type="similarity">
    <text evidence="2">Belongs to the 'phage' integrase family.</text>
</comment>
<dbReference type="Gene3D" id="1.10.150.130">
    <property type="match status" value="1"/>
</dbReference>
<evidence type="ECO:0000256" key="4">
    <source>
        <dbReference type="ARBA" id="ARBA00023125"/>
    </source>
</evidence>
<dbReference type="SUPFAM" id="SSF56349">
    <property type="entry name" value="DNA breaking-rejoining enzymes"/>
    <property type="match status" value="1"/>
</dbReference>
<dbReference type="CDD" id="cd01189">
    <property type="entry name" value="INT_ICEBs1_C_like"/>
    <property type="match status" value="1"/>
</dbReference>
<dbReference type="AlphaFoldDB" id="A0A0J9BUP5"/>
<feature type="domain" description="Tyr recombinase" evidence="6">
    <location>
        <begin position="218"/>
        <end position="425"/>
    </location>
</feature>
<dbReference type="PATRIC" id="fig|742734.4.peg.4510"/>
<evidence type="ECO:0000259" key="6">
    <source>
        <dbReference type="PROSITE" id="PS51898"/>
    </source>
</evidence>
<dbReference type="OrthoDB" id="198772at2"/>
<evidence type="ECO:0000256" key="5">
    <source>
        <dbReference type="ARBA" id="ARBA00023172"/>
    </source>
</evidence>
<dbReference type="EMBL" id="ADLK01000029">
    <property type="protein sequence ID" value="KMW16707.1"/>
    <property type="molecule type" value="Genomic_DNA"/>
</dbReference>
<protein>
    <recommendedName>
        <fullName evidence="6">Tyr recombinase domain-containing protein</fullName>
    </recommendedName>
</protein>
<dbReference type="PANTHER" id="PTHR30349">
    <property type="entry name" value="PHAGE INTEGRASE-RELATED"/>
    <property type="match status" value="1"/>
</dbReference>
<evidence type="ECO:0000313" key="7">
    <source>
        <dbReference type="EMBL" id="KMW16707.1"/>
    </source>
</evidence>
<comment type="caution">
    <text evidence="7">The sequence shown here is derived from an EMBL/GenBank/DDBJ whole genome shotgun (WGS) entry which is preliminary data.</text>
</comment>
<evidence type="ECO:0000256" key="2">
    <source>
        <dbReference type="ARBA" id="ARBA00008857"/>
    </source>
</evidence>
<name>A0A0J9BUP5_9FIRM</name>
<accession>A0A0J9BUP5</accession>
<dbReference type="GO" id="GO:0003677">
    <property type="term" value="F:DNA binding"/>
    <property type="evidence" value="ECO:0007669"/>
    <property type="project" value="UniProtKB-KW"/>
</dbReference>
<sequence>MISNTIKFSRDTPTTTIIVVRKGCFFMPAKKDSITANWLESRHQWVAKSREYYKGETFDCSGSSKLGKTEARKAWKRNYDKHIAAIDKKLDIKVGKIQFKDYIWNWYNAYKRHEVGNGGRPRSARTVQTDEDTITQICVVLGTKLVSDIDSDMIQQYMLELVQANLADSTIRKRWNMLSMFFKHVYPDGGNPMSRCKRPQSTKETYTWALDDDEDEPTNKYAYTDTEMQRLEKELCKNYNPAARVSNGLERGYLYGKTLVIIMYQFLRVGEAVELRVKDIDFAKNKIHVRRQYDEQHKLIVPPKWGSRRDIPIASACREILEKSCDGKQSNELVFSSGILNSDTLEHEGHILRGGLRRVIGVACERAGLEIHTIHDLRHDGISWIVRRGARPQSVQKWAGHKSLSVTLDRYYRHTMEDNPEDMALMTGTDN</sequence>
<reference evidence="7 8" key="1">
    <citation type="submission" date="2011-04" db="EMBL/GenBank/DDBJ databases">
        <title>The Genome Sequence of Clostridium citroniae WAL-19142.</title>
        <authorList>
            <consortium name="The Broad Institute Genome Sequencing Platform"/>
            <person name="Earl A."/>
            <person name="Ward D."/>
            <person name="Feldgarden M."/>
            <person name="Gevers D."/>
            <person name="Warren Y.A."/>
            <person name="Tyrrell K.L."/>
            <person name="Citron D.M."/>
            <person name="Goldstein E.J."/>
            <person name="Daigneault M."/>
            <person name="Allen-Vercoe E."/>
            <person name="Young S.K."/>
            <person name="Zeng Q."/>
            <person name="Gargeya S."/>
            <person name="Fitzgerald M."/>
            <person name="Haas B."/>
            <person name="Abouelleil A."/>
            <person name="Alvarado L."/>
            <person name="Arachchi H.M."/>
            <person name="Berlin A."/>
            <person name="Brown A."/>
            <person name="Chapman S.B."/>
            <person name="Chen Z."/>
            <person name="Dunbar C."/>
            <person name="Freedman E."/>
            <person name="Gearin G."/>
            <person name="Gellesch M."/>
            <person name="Goldberg J."/>
            <person name="Griggs A."/>
            <person name="Gujja S."/>
            <person name="Heilman E.R."/>
            <person name="Heiman D."/>
            <person name="Howarth C."/>
            <person name="Larson L."/>
            <person name="Lui A."/>
            <person name="MacDonald P.J."/>
            <person name="Mehta T."/>
            <person name="Montmayeur A."/>
            <person name="Murphy C."/>
            <person name="Neiman D."/>
            <person name="Pearson M."/>
            <person name="Priest M."/>
            <person name="Roberts A."/>
            <person name="Saif S."/>
            <person name="Shea T."/>
            <person name="Shenoy N."/>
            <person name="Sisk P."/>
            <person name="Stolte C."/>
            <person name="Sykes S."/>
            <person name="White J."/>
            <person name="Yandava C."/>
            <person name="Wortman J."/>
            <person name="Nusbaum C."/>
            <person name="Birren B."/>
        </authorList>
    </citation>
    <scope>NUCLEOTIDE SEQUENCE [LARGE SCALE GENOMIC DNA]</scope>
    <source>
        <strain evidence="7 8">WAL-19142</strain>
    </source>
</reference>
<evidence type="ECO:0000313" key="8">
    <source>
        <dbReference type="Proteomes" id="UP000037392"/>
    </source>
</evidence>
<dbReference type="Pfam" id="PF00589">
    <property type="entry name" value="Phage_integrase"/>
    <property type="match status" value="1"/>
</dbReference>
<dbReference type="PROSITE" id="PS51898">
    <property type="entry name" value="TYR_RECOMBINASE"/>
    <property type="match status" value="1"/>
</dbReference>
<keyword evidence="5" id="KW-0233">DNA recombination</keyword>
<gene>
    <name evidence="7" type="ORF">HMPREF9470_04207</name>
</gene>
<dbReference type="GO" id="GO:0006310">
    <property type="term" value="P:DNA recombination"/>
    <property type="evidence" value="ECO:0007669"/>
    <property type="project" value="UniProtKB-KW"/>
</dbReference>
<dbReference type="GO" id="GO:0015074">
    <property type="term" value="P:DNA integration"/>
    <property type="evidence" value="ECO:0007669"/>
    <property type="project" value="UniProtKB-KW"/>
</dbReference>
<dbReference type="InterPro" id="IPR010998">
    <property type="entry name" value="Integrase_recombinase_N"/>
</dbReference>
<proteinExistence type="inferred from homology"/>
<keyword evidence="4" id="KW-0238">DNA-binding</keyword>
<organism evidence="7 8">
    <name type="scientific">[Clostridium] citroniae WAL-19142</name>
    <dbReference type="NCBI Taxonomy" id="742734"/>
    <lineage>
        <taxon>Bacteria</taxon>
        <taxon>Bacillati</taxon>
        <taxon>Bacillota</taxon>
        <taxon>Clostridia</taxon>
        <taxon>Lachnospirales</taxon>
        <taxon>Lachnospiraceae</taxon>
        <taxon>Enterocloster</taxon>
    </lineage>
</organism>
<dbReference type="InterPro" id="IPR011010">
    <property type="entry name" value="DNA_brk_join_enz"/>
</dbReference>